<dbReference type="InterPro" id="IPR016125">
    <property type="entry name" value="Peptidase_C15-like"/>
</dbReference>
<reference evidence="6" key="1">
    <citation type="journal article" date="2024" name="Algal Res.">
        <title>Biochemical, toxicological and genomic investigation of a high-biomass producing Limnothrix strain isolated from Italian shallow drinking water reservoir.</title>
        <authorList>
            <person name="Simonazzi M."/>
            <person name="Shishido T.K."/>
            <person name="Delbaje E."/>
            <person name="Wahlsten M."/>
            <person name="Fewer D.P."/>
            <person name="Sivonen K."/>
            <person name="Pezzolesi L."/>
            <person name="Pistocchi R."/>
        </authorList>
    </citation>
    <scope>NUCLEOTIDE SEQUENCE [LARGE SCALE GENOMIC DNA]</scope>
    <source>
        <strain evidence="6">LRLZ20PSL1</strain>
    </source>
</reference>
<dbReference type="PANTHER" id="PTHR23402:SF1">
    <property type="entry name" value="PYROGLUTAMYL-PEPTIDASE I"/>
    <property type="match status" value="1"/>
</dbReference>
<dbReference type="RefSeq" id="WP_393012671.1">
    <property type="nucleotide sequence ID" value="NZ_JAZAQF010000059.1"/>
</dbReference>
<keyword evidence="3" id="KW-0378">Hydrolase</keyword>
<evidence type="ECO:0000256" key="4">
    <source>
        <dbReference type="ARBA" id="ARBA00022807"/>
    </source>
</evidence>
<proteinExistence type="inferred from homology"/>
<keyword evidence="4" id="KW-0788">Thiol protease</keyword>
<dbReference type="Gene3D" id="3.40.630.20">
    <property type="entry name" value="Peptidase C15, pyroglutamyl peptidase I-like"/>
    <property type="match status" value="2"/>
</dbReference>
<dbReference type="PANTHER" id="PTHR23402">
    <property type="entry name" value="PROTEASE FAMILY C15 PYROGLUTAMYL-PEPTIDASE I-RELATED"/>
    <property type="match status" value="1"/>
</dbReference>
<comment type="similarity">
    <text evidence="1">Belongs to the peptidase C15 family.</text>
</comment>
<protein>
    <submittedName>
        <fullName evidence="5">Peptidase C15</fullName>
    </submittedName>
</protein>
<evidence type="ECO:0000313" key="6">
    <source>
        <dbReference type="Proteomes" id="UP001604335"/>
    </source>
</evidence>
<gene>
    <name evidence="5" type="ORF">VPK24_09865</name>
</gene>
<evidence type="ECO:0000313" key="5">
    <source>
        <dbReference type="EMBL" id="MFG3817941.1"/>
    </source>
</evidence>
<dbReference type="Proteomes" id="UP001604335">
    <property type="component" value="Unassembled WGS sequence"/>
</dbReference>
<sequence>MAQSPWLITSFQTWLPHQKSNASDDLLALLIEQRQLPPQAICLRQLPVDFDLAPQRVIGAIEQHRPRQIVLCGMAEGRSHLSLEAQANQGGSWLATGFHLPQLLAGTECSEISFDAGNFVCNALYYRVLQWLLLNRQLAKALFIHVPVLTLENQGKIAADFRQILHNLEHDRQV</sequence>
<evidence type="ECO:0000256" key="3">
    <source>
        <dbReference type="ARBA" id="ARBA00022801"/>
    </source>
</evidence>
<dbReference type="EMBL" id="JAZAQF010000059">
    <property type="protein sequence ID" value="MFG3817941.1"/>
    <property type="molecule type" value="Genomic_DNA"/>
</dbReference>
<comment type="caution">
    <text evidence="5">The sequence shown here is derived from an EMBL/GenBank/DDBJ whole genome shotgun (WGS) entry which is preliminary data.</text>
</comment>
<dbReference type="SUPFAM" id="SSF53182">
    <property type="entry name" value="Pyrrolidone carboxyl peptidase (pyroglutamate aminopeptidase)"/>
    <property type="match status" value="1"/>
</dbReference>
<evidence type="ECO:0000256" key="1">
    <source>
        <dbReference type="ARBA" id="ARBA00006641"/>
    </source>
</evidence>
<keyword evidence="2" id="KW-0645">Protease</keyword>
<organism evidence="5 6">
    <name type="scientific">Limnothrix redekei LRLZ20PSL1</name>
    <dbReference type="NCBI Taxonomy" id="3112953"/>
    <lineage>
        <taxon>Bacteria</taxon>
        <taxon>Bacillati</taxon>
        <taxon>Cyanobacteriota</taxon>
        <taxon>Cyanophyceae</taxon>
        <taxon>Pseudanabaenales</taxon>
        <taxon>Pseudanabaenaceae</taxon>
        <taxon>Limnothrix</taxon>
    </lineage>
</organism>
<name>A0ABW7CA81_9CYAN</name>
<keyword evidence="6" id="KW-1185">Reference proteome</keyword>
<evidence type="ECO:0000256" key="2">
    <source>
        <dbReference type="ARBA" id="ARBA00022670"/>
    </source>
</evidence>
<accession>A0ABW7CA81</accession>
<dbReference type="InterPro" id="IPR036440">
    <property type="entry name" value="Peptidase_C15-like_sf"/>
</dbReference>